<evidence type="ECO:0000313" key="2">
    <source>
        <dbReference type="Proteomes" id="UP000030645"/>
    </source>
</evidence>
<proteinExistence type="predicted"/>
<keyword evidence="2" id="KW-1185">Reference proteome</keyword>
<evidence type="ECO:0000313" key="1">
    <source>
        <dbReference type="EMBL" id="EXC17304.1"/>
    </source>
</evidence>
<protein>
    <submittedName>
        <fullName evidence="1">Uncharacterized protein</fullName>
    </submittedName>
</protein>
<gene>
    <name evidence="1" type="ORF">L484_027492</name>
</gene>
<accession>W9SMH2</accession>
<name>W9SMH2_9ROSA</name>
<dbReference type="EMBL" id="KE345811">
    <property type="protein sequence ID" value="EXC17304.1"/>
    <property type="molecule type" value="Genomic_DNA"/>
</dbReference>
<sequence>MGTKGNNGSILTWVNSSISEPKLTNHVTRSRDTSLEIGSTATLFDSLGFHTNGISIQCSAVGHQFRIQSSTANQSAKLLWLKTRKNF</sequence>
<organism evidence="1 2">
    <name type="scientific">Morus notabilis</name>
    <dbReference type="NCBI Taxonomy" id="981085"/>
    <lineage>
        <taxon>Eukaryota</taxon>
        <taxon>Viridiplantae</taxon>
        <taxon>Streptophyta</taxon>
        <taxon>Embryophyta</taxon>
        <taxon>Tracheophyta</taxon>
        <taxon>Spermatophyta</taxon>
        <taxon>Magnoliopsida</taxon>
        <taxon>eudicotyledons</taxon>
        <taxon>Gunneridae</taxon>
        <taxon>Pentapetalae</taxon>
        <taxon>rosids</taxon>
        <taxon>fabids</taxon>
        <taxon>Rosales</taxon>
        <taxon>Moraceae</taxon>
        <taxon>Moreae</taxon>
        <taxon>Morus</taxon>
    </lineage>
</organism>
<reference evidence="2" key="1">
    <citation type="submission" date="2013-01" db="EMBL/GenBank/DDBJ databases">
        <title>Draft Genome Sequence of a Mulberry Tree, Morus notabilis C.K. Schneid.</title>
        <authorList>
            <person name="He N."/>
            <person name="Zhao S."/>
        </authorList>
    </citation>
    <scope>NUCLEOTIDE SEQUENCE</scope>
</reference>
<dbReference type="AlphaFoldDB" id="W9SMH2"/>
<dbReference type="Proteomes" id="UP000030645">
    <property type="component" value="Unassembled WGS sequence"/>
</dbReference>